<feature type="binding site" evidence="9 12">
    <location>
        <position position="191"/>
    </location>
    <ligand>
        <name>substrate</name>
    </ligand>
</feature>
<keyword evidence="5 9" id="KW-0479">Metal-binding</keyword>
<comment type="function">
    <text evidence="2 9">Catalyzes the interconversion of 2-phosphoglycerate and 3-phosphoglycerate.</text>
</comment>
<name>A0A2N1UPH7_9BACT</name>
<keyword evidence="6 9" id="KW-0324">Glycolysis</keyword>
<evidence type="ECO:0000256" key="11">
    <source>
        <dbReference type="PIRSR" id="PIRSR001492-1"/>
    </source>
</evidence>
<reference evidence="16 17" key="1">
    <citation type="journal article" date="2017" name="ISME J.">
        <title>Potential for microbial H2 and metal transformations associated with novel bacteria and archaea in deep terrestrial subsurface sediments.</title>
        <authorList>
            <person name="Hernsdorf A.W."/>
            <person name="Amano Y."/>
            <person name="Miyakawa K."/>
            <person name="Ise K."/>
            <person name="Suzuki Y."/>
            <person name="Anantharaman K."/>
            <person name="Probst A."/>
            <person name="Burstein D."/>
            <person name="Thomas B.C."/>
            <person name="Banfield J.F."/>
        </authorList>
    </citation>
    <scope>NUCLEOTIDE SEQUENCE [LARGE SCALE GENOMIC DNA]</scope>
    <source>
        <strain evidence="16">HGW-Kuenenbacteria-1</strain>
    </source>
</reference>
<dbReference type="Gene3D" id="3.40.1450.10">
    <property type="entry name" value="BPG-independent phosphoglycerate mutase, domain B"/>
    <property type="match status" value="1"/>
</dbReference>
<organism evidence="16 17">
    <name type="scientific">Candidatus Kuenenbacteria bacterium HGW-Kuenenbacteria-1</name>
    <dbReference type="NCBI Taxonomy" id="2013812"/>
    <lineage>
        <taxon>Bacteria</taxon>
        <taxon>Candidatus Kueneniibacteriota</taxon>
    </lineage>
</organism>
<feature type="binding site" evidence="9 12">
    <location>
        <position position="338"/>
    </location>
    <ligand>
        <name>substrate</name>
    </ligand>
</feature>
<evidence type="ECO:0000256" key="13">
    <source>
        <dbReference type="PIRSR" id="PIRSR001492-3"/>
    </source>
</evidence>
<dbReference type="InterPro" id="IPR006124">
    <property type="entry name" value="Metalloenzyme"/>
</dbReference>
<dbReference type="Pfam" id="PF01676">
    <property type="entry name" value="Metalloenzyme"/>
    <property type="match status" value="1"/>
</dbReference>
<evidence type="ECO:0000256" key="5">
    <source>
        <dbReference type="ARBA" id="ARBA00022723"/>
    </source>
</evidence>
<feature type="domain" description="Metalloenzyme" evidence="14">
    <location>
        <begin position="3"/>
        <end position="500"/>
    </location>
</feature>
<dbReference type="Gene3D" id="3.40.720.10">
    <property type="entry name" value="Alkaline Phosphatase, subunit A"/>
    <property type="match status" value="1"/>
</dbReference>
<feature type="domain" description="BPG-independent PGAM N-terminal" evidence="15">
    <location>
        <begin position="81"/>
        <end position="301"/>
    </location>
</feature>
<evidence type="ECO:0000256" key="6">
    <source>
        <dbReference type="ARBA" id="ARBA00023152"/>
    </source>
</evidence>
<dbReference type="InterPro" id="IPR005995">
    <property type="entry name" value="Pgm_bpd_ind"/>
</dbReference>
<dbReference type="SUPFAM" id="SSF64158">
    <property type="entry name" value="2,3-Bisphosphoglycerate-independent phosphoglycerate mutase, substrate-binding domain"/>
    <property type="match status" value="1"/>
</dbReference>
<dbReference type="GO" id="GO:0005829">
    <property type="term" value="C:cytosol"/>
    <property type="evidence" value="ECO:0007669"/>
    <property type="project" value="TreeGrafter"/>
</dbReference>
<dbReference type="EMBL" id="PGYQ01000001">
    <property type="protein sequence ID" value="PKL72742.1"/>
    <property type="molecule type" value="Genomic_DNA"/>
</dbReference>
<feature type="binding site" evidence="9 13">
    <location>
        <position position="61"/>
    </location>
    <ligand>
        <name>Mn(2+)</name>
        <dbReference type="ChEBI" id="CHEBI:29035"/>
        <label>2</label>
    </ligand>
</feature>
<comment type="catalytic activity">
    <reaction evidence="1 9">
        <text>(2R)-2-phosphoglycerate = (2R)-3-phosphoglycerate</text>
        <dbReference type="Rhea" id="RHEA:15901"/>
        <dbReference type="ChEBI" id="CHEBI:58272"/>
        <dbReference type="ChEBI" id="CHEBI:58289"/>
        <dbReference type="EC" id="5.4.2.12"/>
    </reaction>
</comment>
<evidence type="ECO:0000256" key="9">
    <source>
        <dbReference type="HAMAP-Rule" id="MF_01038"/>
    </source>
</evidence>
<feature type="binding site" evidence="9 12">
    <location>
        <begin position="260"/>
        <end position="263"/>
    </location>
    <ligand>
        <name>substrate</name>
    </ligand>
</feature>
<dbReference type="PANTHER" id="PTHR31637:SF0">
    <property type="entry name" value="2,3-BISPHOSPHOGLYCERATE-INDEPENDENT PHOSPHOGLYCERATE MUTASE"/>
    <property type="match status" value="1"/>
</dbReference>
<protein>
    <recommendedName>
        <fullName evidence="9 10">2,3-bisphosphoglycerate-independent phosphoglycerate mutase</fullName>
        <shortName evidence="9">BPG-independent PGAM</shortName>
        <shortName evidence="9">Phosphoglyceromutase</shortName>
        <shortName evidence="9">iPGM</shortName>
        <ecNumber evidence="9 10">5.4.2.12</ecNumber>
    </recommendedName>
</protein>
<dbReference type="GO" id="GO:0004619">
    <property type="term" value="F:phosphoglycerate mutase activity"/>
    <property type="evidence" value="ECO:0007669"/>
    <property type="project" value="UniProtKB-UniRule"/>
</dbReference>
<evidence type="ECO:0000256" key="12">
    <source>
        <dbReference type="PIRSR" id="PIRSR001492-2"/>
    </source>
</evidence>
<keyword evidence="8 9" id="KW-0413">Isomerase</keyword>
<accession>A0A2N1UPH7</accession>
<feature type="binding site" evidence="9 13">
    <location>
        <position position="402"/>
    </location>
    <ligand>
        <name>Mn(2+)</name>
        <dbReference type="ChEBI" id="CHEBI:29035"/>
        <label>1</label>
    </ligand>
</feature>
<evidence type="ECO:0000313" key="17">
    <source>
        <dbReference type="Proteomes" id="UP000233414"/>
    </source>
</evidence>
<dbReference type="GO" id="GO:0030145">
    <property type="term" value="F:manganese ion binding"/>
    <property type="evidence" value="ECO:0007669"/>
    <property type="project" value="UniProtKB-UniRule"/>
</dbReference>
<evidence type="ECO:0000256" key="2">
    <source>
        <dbReference type="ARBA" id="ARBA00002315"/>
    </source>
</evidence>
<feature type="binding site" evidence="9 13">
    <location>
        <position position="462"/>
    </location>
    <ligand>
        <name>Mn(2+)</name>
        <dbReference type="ChEBI" id="CHEBI:29035"/>
        <label>1</label>
    </ligand>
</feature>
<dbReference type="GO" id="GO:0006096">
    <property type="term" value="P:glycolytic process"/>
    <property type="evidence" value="ECO:0007669"/>
    <property type="project" value="UniProtKB-UniRule"/>
</dbReference>
<comment type="cofactor">
    <cofactor evidence="9">
        <name>Mn(2+)</name>
        <dbReference type="ChEBI" id="CHEBI:29035"/>
    </cofactor>
    <text evidence="9">Binds 2 manganese ions per subunit.</text>
</comment>
<evidence type="ECO:0000313" key="16">
    <source>
        <dbReference type="EMBL" id="PKL72742.1"/>
    </source>
</evidence>
<dbReference type="PIRSF" id="PIRSF001492">
    <property type="entry name" value="IPGAM"/>
    <property type="match status" value="1"/>
</dbReference>
<evidence type="ECO:0000256" key="8">
    <source>
        <dbReference type="ARBA" id="ARBA00023235"/>
    </source>
</evidence>
<dbReference type="NCBIfam" id="TIGR01307">
    <property type="entry name" value="pgm_bpd_ind"/>
    <property type="match status" value="1"/>
</dbReference>
<dbReference type="FunFam" id="3.40.1450.10:FF:000002">
    <property type="entry name" value="2,3-bisphosphoglycerate-independent phosphoglycerate mutase"/>
    <property type="match status" value="1"/>
</dbReference>
<dbReference type="InterPro" id="IPR011258">
    <property type="entry name" value="BPG-indep_PGM_N"/>
</dbReference>
<dbReference type="InterPro" id="IPR036646">
    <property type="entry name" value="PGAM_B_sf"/>
</dbReference>
<dbReference type="HAMAP" id="MF_01038">
    <property type="entry name" value="GpmI"/>
    <property type="match status" value="1"/>
</dbReference>
<feature type="binding site" evidence="9 13">
    <location>
        <position position="11"/>
    </location>
    <ligand>
        <name>Mn(2+)</name>
        <dbReference type="ChEBI" id="CHEBI:29035"/>
        <label>2</label>
    </ligand>
</feature>
<evidence type="ECO:0000259" key="15">
    <source>
        <dbReference type="Pfam" id="PF06415"/>
    </source>
</evidence>
<comment type="subunit">
    <text evidence="9">Monomer.</text>
</comment>
<feature type="binding site" evidence="9 12">
    <location>
        <begin position="155"/>
        <end position="156"/>
    </location>
    <ligand>
        <name>substrate</name>
    </ligand>
</feature>
<comment type="pathway">
    <text evidence="3 9">Carbohydrate degradation; glycolysis; pyruvate from D-glyceraldehyde 3-phosphate: step 3/5.</text>
</comment>
<dbReference type="SUPFAM" id="SSF53649">
    <property type="entry name" value="Alkaline phosphatase-like"/>
    <property type="match status" value="1"/>
</dbReference>
<keyword evidence="7 9" id="KW-0464">Manganese</keyword>
<sequence>MSKPIVLIILDGWGIAPASKGNAVTLAKTPVMDFLYKKYPNTLLKAHGKYVGLPNYQDGNSEAGHINLGAGRIVKQDAVYISESIIDGTFFKNTAILEAIKHTKKYKTNIHLMSLLSGSQSPHTDLSHIHALLKLIEQQGINSNKIFFHFFTDGRDSSQHGAIKYLKKVEAYFQGQEKIATISGRFFAMDRKKKWERIESVYNAMVLGKGEGAESPEQAISKAYNKNLTDEYISPTVITKNKKPISVIHDNDMIVFSNLRSDRARELTKAFLQKDFNKMNEGSFKRKKVLQNIRFVAMTDFGPDLPHVFTAFPSRDIKMCLPLVLEKFKQVYIAETEKYAHMTYFINGGYADPVNGEERIKIPSLDIPYYDKQPEMSAPEITKTVLNKLNYDFIAVNFANPDIIGHTGNLKAAIQAIECVDKCVGKIIKKVQEKNGTVIITADHGNVEEMINLETGEIDTKHSKNPVPFILVDNQKRKLRKDGILSDVAPTILELFEIEKPKEMKGKSLIENFKLNF</sequence>
<dbReference type="InterPro" id="IPR017850">
    <property type="entry name" value="Alkaline_phosphatase_core_sf"/>
</dbReference>
<feature type="binding site" evidence="9 13">
    <location>
        <position position="443"/>
    </location>
    <ligand>
        <name>Mn(2+)</name>
        <dbReference type="ChEBI" id="CHEBI:29035"/>
        <label>2</label>
    </ligand>
</feature>
<comment type="similarity">
    <text evidence="4 9">Belongs to the BPG-independent phosphoglycerate mutase family.</text>
</comment>
<dbReference type="EC" id="5.4.2.12" evidence="9 10"/>
<feature type="binding site" evidence="9 13">
    <location>
        <position position="444"/>
    </location>
    <ligand>
        <name>Mn(2+)</name>
        <dbReference type="ChEBI" id="CHEBI:29035"/>
        <label>2</label>
    </ligand>
</feature>
<evidence type="ECO:0000256" key="1">
    <source>
        <dbReference type="ARBA" id="ARBA00000370"/>
    </source>
</evidence>
<evidence type="ECO:0000259" key="14">
    <source>
        <dbReference type="Pfam" id="PF01676"/>
    </source>
</evidence>
<dbReference type="GO" id="GO:0006007">
    <property type="term" value="P:glucose catabolic process"/>
    <property type="evidence" value="ECO:0007669"/>
    <property type="project" value="InterPro"/>
</dbReference>
<dbReference type="AlphaFoldDB" id="A0A2N1UPH7"/>
<feature type="binding site" evidence="9 12">
    <location>
        <position position="185"/>
    </location>
    <ligand>
        <name>substrate</name>
    </ligand>
</feature>
<evidence type="ECO:0000256" key="7">
    <source>
        <dbReference type="ARBA" id="ARBA00023211"/>
    </source>
</evidence>
<comment type="caution">
    <text evidence="16">The sequence shown here is derived from an EMBL/GenBank/DDBJ whole genome shotgun (WGS) entry which is preliminary data.</text>
</comment>
<feature type="active site" description="Phosphoserine intermediate" evidence="9 11">
    <location>
        <position position="61"/>
    </location>
</feature>
<evidence type="ECO:0000256" key="3">
    <source>
        <dbReference type="ARBA" id="ARBA00004798"/>
    </source>
</evidence>
<evidence type="ECO:0000256" key="4">
    <source>
        <dbReference type="ARBA" id="ARBA00008819"/>
    </source>
</evidence>
<proteinExistence type="inferred from homology"/>
<dbReference type="Proteomes" id="UP000233414">
    <property type="component" value="Unassembled WGS sequence"/>
</dbReference>
<gene>
    <name evidence="9" type="primary">gpmI</name>
    <name evidence="16" type="ORF">CVV26_00585</name>
</gene>
<feature type="binding site" evidence="9 13">
    <location>
        <position position="406"/>
    </location>
    <ligand>
        <name>Mn(2+)</name>
        <dbReference type="ChEBI" id="CHEBI:29035"/>
        <label>1</label>
    </ligand>
</feature>
<dbReference type="UniPathway" id="UPA00109">
    <property type="reaction ID" value="UER00186"/>
</dbReference>
<dbReference type="PANTHER" id="PTHR31637">
    <property type="entry name" value="2,3-BISPHOSPHOGLYCERATE-INDEPENDENT PHOSPHOGLYCERATE MUTASE"/>
    <property type="match status" value="1"/>
</dbReference>
<feature type="binding site" evidence="9 12">
    <location>
        <position position="123"/>
    </location>
    <ligand>
        <name>substrate</name>
    </ligand>
</feature>
<evidence type="ECO:0000256" key="10">
    <source>
        <dbReference type="NCBIfam" id="TIGR01307"/>
    </source>
</evidence>
<dbReference type="Pfam" id="PF06415">
    <property type="entry name" value="iPGM_N"/>
    <property type="match status" value="1"/>
</dbReference>
<dbReference type="CDD" id="cd16010">
    <property type="entry name" value="iPGM"/>
    <property type="match status" value="1"/>
</dbReference>